<organism evidence="1 2">
    <name type="scientific">Synechococcus phage S-SSM5</name>
    <dbReference type="NCBI Taxonomy" id="445685"/>
    <lineage>
        <taxon>Viruses</taxon>
        <taxon>Duplodnaviria</taxon>
        <taxon>Heunggongvirae</taxon>
        <taxon>Uroviricota</taxon>
        <taxon>Caudoviricetes</taxon>
        <taxon>Pantevenvirales</taxon>
        <taxon>Kyanoviridae</taxon>
        <taxon>Glaucusvirus</taxon>
        <taxon>Glaucusvirus ssm5</taxon>
    </lineage>
</organism>
<dbReference type="Proteomes" id="UP000006526">
    <property type="component" value="Segment"/>
</dbReference>
<sequence length="57" mass="6872">MSTEFMPDFSKQDYKLIIDALQKRQTNYIAGDRMYKEYGKLIVEMSRRHESAVPWRV</sequence>
<dbReference type="KEGG" id="vg:10329252"/>
<gene>
    <name evidence="1" type="ORF">SSSM5_113</name>
</gene>
<name>E3SKF3_9CAUD</name>
<protein>
    <submittedName>
        <fullName evidence="1">Uncharacterized protein</fullName>
    </submittedName>
</protein>
<evidence type="ECO:0000313" key="2">
    <source>
        <dbReference type="Proteomes" id="UP000006526"/>
    </source>
</evidence>
<dbReference type="GeneID" id="10329252"/>
<dbReference type="EMBL" id="GU071097">
    <property type="protein sequence ID" value="ADO97957.1"/>
    <property type="molecule type" value="Genomic_DNA"/>
</dbReference>
<evidence type="ECO:0000313" key="1">
    <source>
        <dbReference type="EMBL" id="ADO97957.1"/>
    </source>
</evidence>
<keyword evidence="2" id="KW-1185">Reference proteome</keyword>
<dbReference type="OrthoDB" id="38115at10239"/>
<reference evidence="1 2" key="1">
    <citation type="journal article" date="2010" name="Environ. Microbiol.">
        <title>Genomic analysis of oceanic cyanobacterial myoviruses compared with T4-like myoviruses from diverse hosts and environments.</title>
        <authorList>
            <person name="Sullivan M.B."/>
            <person name="Huang K.H."/>
            <person name="Ignacio-Espinoza J.C."/>
            <person name="Berlin A.M."/>
            <person name="Kelly L."/>
            <person name="Weigele P.R."/>
            <person name="DeFrancesco A.S."/>
            <person name="Kern S.E."/>
            <person name="Thompson L.R."/>
            <person name="Young S."/>
            <person name="Yandava C."/>
            <person name="Fu R."/>
            <person name="Krastins B."/>
            <person name="Chase M."/>
            <person name="Sarracino D."/>
            <person name="Osburne M.S."/>
            <person name="Henn M.R."/>
            <person name="Chisholm S.W."/>
        </authorList>
    </citation>
    <scope>NUCLEOTIDE SEQUENCE [LARGE SCALE GENOMIC DNA]</scope>
    <source>
        <strain evidence="1">8102-12</strain>
    </source>
</reference>
<accession>E3SKF3</accession>
<proteinExistence type="predicted"/>
<dbReference type="RefSeq" id="YP_004324716.1">
    <property type="nucleotide sequence ID" value="NC_015289.1"/>
</dbReference>